<sequence length="152" mass="17441">MFKEKDTNDDGNLNSEEFEQCLQLVGFYPTTEDIEFLKKHFDTNGDGVIQIEELLQNIHIINEHSLHKDEFMDAFKKFDTNNDGYIRLAEMLKILTINSFMSVEDARGLLSQLVKDHDQNGDGKFSYAEFVEVLMTEGKTSEDLIAHGEADK</sequence>
<evidence type="ECO:0000313" key="6">
    <source>
        <dbReference type="Proteomes" id="UP001209878"/>
    </source>
</evidence>
<accession>A0AAD9ULA8</accession>
<dbReference type="AlphaFoldDB" id="A0AAD9ULA8"/>
<protein>
    <recommendedName>
        <fullName evidence="4">EF-hand domain-containing protein</fullName>
    </recommendedName>
</protein>
<dbReference type="SMART" id="SM00054">
    <property type="entry name" value="EFh"/>
    <property type="match status" value="4"/>
</dbReference>
<dbReference type="PANTHER" id="PTHR34524">
    <property type="entry name" value="CALCYPHOSIN"/>
    <property type="match status" value="1"/>
</dbReference>
<dbReference type="InterPro" id="IPR051581">
    <property type="entry name" value="Ca-bind"/>
</dbReference>
<dbReference type="FunFam" id="1.10.238.10:FF:000003">
    <property type="entry name" value="Calmodulin A"/>
    <property type="match status" value="1"/>
</dbReference>
<dbReference type="CDD" id="cd00051">
    <property type="entry name" value="EFh"/>
    <property type="match status" value="2"/>
</dbReference>
<dbReference type="InterPro" id="IPR002048">
    <property type="entry name" value="EF_hand_dom"/>
</dbReference>
<dbReference type="GO" id="GO:0005509">
    <property type="term" value="F:calcium ion binding"/>
    <property type="evidence" value="ECO:0007669"/>
    <property type="project" value="InterPro"/>
</dbReference>
<dbReference type="PROSITE" id="PS50222">
    <property type="entry name" value="EF_HAND_2"/>
    <property type="match status" value="4"/>
</dbReference>
<feature type="domain" description="EF-hand" evidence="4">
    <location>
        <begin position="66"/>
        <end position="101"/>
    </location>
</feature>
<evidence type="ECO:0000259" key="4">
    <source>
        <dbReference type="PROSITE" id="PS50222"/>
    </source>
</evidence>
<dbReference type="Gene3D" id="1.10.238.10">
    <property type="entry name" value="EF-hand"/>
    <property type="match status" value="2"/>
</dbReference>
<organism evidence="5 6">
    <name type="scientific">Ridgeia piscesae</name>
    <name type="common">Tubeworm</name>
    <dbReference type="NCBI Taxonomy" id="27915"/>
    <lineage>
        <taxon>Eukaryota</taxon>
        <taxon>Metazoa</taxon>
        <taxon>Spiralia</taxon>
        <taxon>Lophotrochozoa</taxon>
        <taxon>Annelida</taxon>
        <taxon>Polychaeta</taxon>
        <taxon>Sedentaria</taxon>
        <taxon>Canalipalpata</taxon>
        <taxon>Sabellida</taxon>
        <taxon>Siboglinidae</taxon>
        <taxon>Ridgeia</taxon>
    </lineage>
</organism>
<evidence type="ECO:0000256" key="2">
    <source>
        <dbReference type="ARBA" id="ARBA00022737"/>
    </source>
</evidence>
<keyword evidence="3" id="KW-0106">Calcium</keyword>
<comment type="caution">
    <text evidence="5">The sequence shown here is derived from an EMBL/GenBank/DDBJ whole genome shotgun (WGS) entry which is preliminary data.</text>
</comment>
<feature type="domain" description="EF-hand" evidence="4">
    <location>
        <begin position="29"/>
        <end position="64"/>
    </location>
</feature>
<dbReference type="Proteomes" id="UP001209878">
    <property type="component" value="Unassembled WGS sequence"/>
</dbReference>
<gene>
    <name evidence="5" type="ORF">NP493_8g03041</name>
</gene>
<name>A0AAD9ULA8_RIDPI</name>
<keyword evidence="6" id="KW-1185">Reference proteome</keyword>
<dbReference type="InterPro" id="IPR018247">
    <property type="entry name" value="EF_Hand_1_Ca_BS"/>
</dbReference>
<dbReference type="PROSITE" id="PS00018">
    <property type="entry name" value="EF_HAND_1"/>
    <property type="match status" value="2"/>
</dbReference>
<evidence type="ECO:0000256" key="3">
    <source>
        <dbReference type="ARBA" id="ARBA00022837"/>
    </source>
</evidence>
<evidence type="ECO:0000313" key="5">
    <source>
        <dbReference type="EMBL" id="KAK2193673.1"/>
    </source>
</evidence>
<dbReference type="EMBL" id="JAODUO010000008">
    <property type="protein sequence ID" value="KAK2193673.1"/>
    <property type="molecule type" value="Genomic_DNA"/>
</dbReference>
<dbReference type="SUPFAM" id="SSF47473">
    <property type="entry name" value="EF-hand"/>
    <property type="match status" value="1"/>
</dbReference>
<evidence type="ECO:0000256" key="1">
    <source>
        <dbReference type="ARBA" id="ARBA00022723"/>
    </source>
</evidence>
<dbReference type="InterPro" id="IPR011992">
    <property type="entry name" value="EF-hand-dom_pair"/>
</dbReference>
<keyword evidence="1" id="KW-0479">Metal-binding</keyword>
<feature type="domain" description="EF-hand" evidence="4">
    <location>
        <begin position="105"/>
        <end position="140"/>
    </location>
</feature>
<reference evidence="5" key="1">
    <citation type="journal article" date="2023" name="Mol. Biol. Evol.">
        <title>Third-Generation Sequencing Reveals the Adaptive Role of the Epigenome in Three Deep-Sea Polychaetes.</title>
        <authorList>
            <person name="Perez M."/>
            <person name="Aroh O."/>
            <person name="Sun Y."/>
            <person name="Lan Y."/>
            <person name="Juniper S.K."/>
            <person name="Young C.R."/>
            <person name="Angers B."/>
            <person name="Qian P.Y."/>
        </authorList>
    </citation>
    <scope>NUCLEOTIDE SEQUENCE</scope>
    <source>
        <strain evidence="5">R07B-5</strain>
    </source>
</reference>
<dbReference type="PANTHER" id="PTHR34524:SF6">
    <property type="entry name" value="CALCYPHOSINE LIKE"/>
    <property type="match status" value="1"/>
</dbReference>
<keyword evidence="2" id="KW-0677">Repeat</keyword>
<proteinExistence type="predicted"/>
<dbReference type="Pfam" id="PF13499">
    <property type="entry name" value="EF-hand_7"/>
    <property type="match status" value="2"/>
</dbReference>
<feature type="domain" description="EF-hand" evidence="4">
    <location>
        <begin position="1"/>
        <end position="28"/>
    </location>
</feature>